<evidence type="ECO:0000313" key="12">
    <source>
        <dbReference type="EMBL" id="KJH52282.1"/>
    </source>
</evidence>
<evidence type="ECO:0000256" key="3">
    <source>
        <dbReference type="ARBA" id="ARBA00022454"/>
    </source>
</evidence>
<evidence type="ECO:0000259" key="11">
    <source>
        <dbReference type="PROSITE" id="PS51215"/>
    </source>
</evidence>
<dbReference type="Gene3D" id="2.170.270.10">
    <property type="entry name" value="SET domain"/>
    <property type="match status" value="1"/>
</dbReference>
<reference evidence="13" key="2">
    <citation type="journal article" date="2016" name="Sci. Rep.">
        <title>Dictyocaulus viviparus genome, variome and transcriptome elucidate lungworm biology and support future intervention.</title>
        <authorList>
            <person name="McNulty S.N."/>
            <person name="Strube C."/>
            <person name="Rosa B.A."/>
            <person name="Martin J.C."/>
            <person name="Tyagi R."/>
            <person name="Choi Y.J."/>
            <person name="Wang Q."/>
            <person name="Hallsworth Pepin K."/>
            <person name="Zhang X."/>
            <person name="Ozersky P."/>
            <person name="Wilson R.K."/>
            <person name="Sternberg P.W."/>
            <person name="Gasser R.B."/>
            <person name="Mitreva M."/>
        </authorList>
    </citation>
    <scope>NUCLEOTIDE SEQUENCE [LARGE SCALE GENOMIC DNA]</scope>
    <source>
        <strain evidence="13">HannoverDv2000</strain>
    </source>
</reference>
<feature type="compositionally biased region" description="Low complexity" evidence="8">
    <location>
        <begin position="317"/>
        <end position="329"/>
    </location>
</feature>
<sequence>MFTGSYELIGKRVKEESCRIAWEEMEHDLALPRPTFDYIPEKYTKIKTSVYHPSCPKPRLDGCEESDSMCDCPATESDRCGPNSKCTNRAILQECPEACEAIGSGCNNRGVSRKEVNPAMVIREAPGKGLGAFAVRNIPKGSFIAEYAGEIISNKEMNRRIAEITAHRNVEEKHYMMALDSQRIIDCKEKGNDARFLNHSCSPNCKVETVYVVVSKTKRPSGVYVKDYIIGSELCFNYQMRQYNMGCPLPDCKCGAPNCTGTLGAIAGPAAEKVDTDAHAADIAKQKRKKRRNDSLSTQELLEKKKKPAVGKRKTVSDNSQRSSSNSRSLGQDKKSVLEGRPTVIFKKALNSSKSQVQIRDSPSQLRRMRSRRIKKVERIKGVLRGSENSDVASENVIAEKLLSRAFLKGTLQALERFPNNASSQRLDDETIPRKANGLRRTRRLAELFPSNGSL</sequence>
<dbReference type="PROSITE" id="PS50280">
    <property type="entry name" value="SET"/>
    <property type="match status" value="1"/>
</dbReference>
<dbReference type="Proteomes" id="UP000053766">
    <property type="component" value="Unassembled WGS sequence"/>
</dbReference>
<dbReference type="GO" id="GO:0140938">
    <property type="term" value="F:histone H3 methyltransferase activity"/>
    <property type="evidence" value="ECO:0007669"/>
    <property type="project" value="UniProtKB-ARBA"/>
</dbReference>
<dbReference type="OrthoDB" id="5870618at2759"/>
<keyword evidence="7" id="KW-0539">Nucleus</keyword>
<evidence type="ECO:0000256" key="7">
    <source>
        <dbReference type="ARBA" id="ARBA00023242"/>
    </source>
</evidence>
<dbReference type="SUPFAM" id="SSF82199">
    <property type="entry name" value="SET domain"/>
    <property type="match status" value="1"/>
</dbReference>
<accession>A0A0D8Y7X1</accession>
<dbReference type="InterPro" id="IPR046341">
    <property type="entry name" value="SET_dom_sf"/>
</dbReference>
<reference evidence="12 13" key="1">
    <citation type="submission" date="2013-11" db="EMBL/GenBank/DDBJ databases">
        <title>Draft genome of the bovine lungworm Dictyocaulus viviparus.</title>
        <authorList>
            <person name="Mitreva M."/>
        </authorList>
    </citation>
    <scope>NUCLEOTIDE SEQUENCE [LARGE SCALE GENOMIC DNA]</scope>
    <source>
        <strain evidence="12 13">HannoverDv2000</strain>
    </source>
</reference>
<evidence type="ECO:0000256" key="1">
    <source>
        <dbReference type="ARBA" id="ARBA00004123"/>
    </source>
</evidence>
<protein>
    <submittedName>
        <fullName evidence="12">SET domain protein</fullName>
    </submittedName>
</protein>
<dbReference type="GO" id="GO:0032259">
    <property type="term" value="P:methylation"/>
    <property type="evidence" value="ECO:0007669"/>
    <property type="project" value="UniProtKB-KW"/>
</dbReference>
<name>A0A0D8Y7X1_DICVI</name>
<keyword evidence="13" id="KW-1185">Reference proteome</keyword>
<dbReference type="InterPro" id="IPR050777">
    <property type="entry name" value="SET2_Histone-Lys_MeTrsfase"/>
</dbReference>
<keyword evidence="5" id="KW-0808">Transferase</keyword>
<proteinExistence type="predicted"/>
<evidence type="ECO:0000256" key="2">
    <source>
        <dbReference type="ARBA" id="ARBA00004286"/>
    </source>
</evidence>
<dbReference type="PROSITE" id="PS51215">
    <property type="entry name" value="AWS"/>
    <property type="match status" value="1"/>
</dbReference>
<dbReference type="GO" id="GO:0016279">
    <property type="term" value="F:protein-lysine N-methyltransferase activity"/>
    <property type="evidence" value="ECO:0007669"/>
    <property type="project" value="UniProtKB-ARBA"/>
</dbReference>
<evidence type="ECO:0000256" key="5">
    <source>
        <dbReference type="ARBA" id="ARBA00022679"/>
    </source>
</evidence>
<dbReference type="EMBL" id="KN716167">
    <property type="protein sequence ID" value="KJH52282.1"/>
    <property type="molecule type" value="Genomic_DNA"/>
</dbReference>
<evidence type="ECO:0000256" key="8">
    <source>
        <dbReference type="SAM" id="MobiDB-lite"/>
    </source>
</evidence>
<feature type="domain" description="Post-SET" evidence="10">
    <location>
        <begin position="248"/>
        <end position="264"/>
    </location>
</feature>
<dbReference type="InterPro" id="IPR006560">
    <property type="entry name" value="AWS_dom"/>
</dbReference>
<feature type="domain" description="AWS" evidence="11">
    <location>
        <begin position="65"/>
        <end position="115"/>
    </location>
</feature>
<dbReference type="STRING" id="29172.A0A0D8Y7X1"/>
<dbReference type="SMART" id="SM00570">
    <property type="entry name" value="AWS"/>
    <property type="match status" value="1"/>
</dbReference>
<comment type="subcellular location">
    <subcellularLocation>
        <location evidence="2">Chromosome</location>
    </subcellularLocation>
    <subcellularLocation>
        <location evidence="1">Nucleus</location>
    </subcellularLocation>
</comment>
<organism evidence="12 13">
    <name type="scientific">Dictyocaulus viviparus</name>
    <name type="common">Bovine lungworm</name>
    <dbReference type="NCBI Taxonomy" id="29172"/>
    <lineage>
        <taxon>Eukaryota</taxon>
        <taxon>Metazoa</taxon>
        <taxon>Ecdysozoa</taxon>
        <taxon>Nematoda</taxon>
        <taxon>Chromadorea</taxon>
        <taxon>Rhabditida</taxon>
        <taxon>Rhabditina</taxon>
        <taxon>Rhabditomorpha</taxon>
        <taxon>Strongyloidea</taxon>
        <taxon>Metastrongylidae</taxon>
        <taxon>Dictyocaulus</taxon>
    </lineage>
</organism>
<dbReference type="AlphaFoldDB" id="A0A0D8Y7X1"/>
<dbReference type="GO" id="GO:0005694">
    <property type="term" value="C:chromosome"/>
    <property type="evidence" value="ECO:0007669"/>
    <property type="project" value="UniProtKB-SubCell"/>
</dbReference>
<gene>
    <name evidence="12" type="ORF">DICVIV_01484</name>
</gene>
<feature type="compositionally biased region" description="Basic residues" evidence="8">
    <location>
        <begin position="304"/>
        <end position="314"/>
    </location>
</feature>
<evidence type="ECO:0000259" key="9">
    <source>
        <dbReference type="PROSITE" id="PS50280"/>
    </source>
</evidence>
<dbReference type="PROSITE" id="PS50868">
    <property type="entry name" value="POST_SET"/>
    <property type="match status" value="1"/>
</dbReference>
<keyword evidence="3" id="KW-0158">Chromosome</keyword>
<dbReference type="InterPro" id="IPR001214">
    <property type="entry name" value="SET_dom"/>
</dbReference>
<evidence type="ECO:0000256" key="4">
    <source>
        <dbReference type="ARBA" id="ARBA00022603"/>
    </source>
</evidence>
<feature type="region of interest" description="Disordered" evidence="8">
    <location>
        <begin position="283"/>
        <end position="338"/>
    </location>
</feature>
<evidence type="ECO:0000313" key="13">
    <source>
        <dbReference type="Proteomes" id="UP000053766"/>
    </source>
</evidence>
<keyword evidence="6" id="KW-0949">S-adenosyl-L-methionine</keyword>
<dbReference type="SMART" id="SM00317">
    <property type="entry name" value="SET"/>
    <property type="match status" value="1"/>
</dbReference>
<dbReference type="Pfam" id="PF00856">
    <property type="entry name" value="SET"/>
    <property type="match status" value="1"/>
</dbReference>
<evidence type="ECO:0000256" key="6">
    <source>
        <dbReference type="ARBA" id="ARBA00022691"/>
    </source>
</evidence>
<evidence type="ECO:0000259" key="10">
    <source>
        <dbReference type="PROSITE" id="PS50868"/>
    </source>
</evidence>
<dbReference type="GO" id="GO:0005634">
    <property type="term" value="C:nucleus"/>
    <property type="evidence" value="ECO:0007669"/>
    <property type="project" value="UniProtKB-SubCell"/>
</dbReference>
<dbReference type="PANTHER" id="PTHR22884">
    <property type="entry name" value="SET DOMAIN PROTEINS"/>
    <property type="match status" value="1"/>
</dbReference>
<feature type="domain" description="SET" evidence="9">
    <location>
        <begin position="118"/>
        <end position="239"/>
    </location>
</feature>
<keyword evidence="4" id="KW-0489">Methyltransferase</keyword>
<dbReference type="InterPro" id="IPR003616">
    <property type="entry name" value="Post-SET_dom"/>
</dbReference>